<keyword evidence="2" id="KW-0732">Signal</keyword>
<evidence type="ECO:0000256" key="1">
    <source>
        <dbReference type="SAM" id="MobiDB-lite"/>
    </source>
</evidence>
<dbReference type="InterPro" id="IPR024535">
    <property type="entry name" value="RHGA/B-epi-like_pectate_lyase"/>
</dbReference>
<dbReference type="RefSeq" id="XP_045265799.1">
    <property type="nucleotide sequence ID" value="XM_045404325.1"/>
</dbReference>
<name>A0A8H4CMD8_COLGL</name>
<organism evidence="4 5">
    <name type="scientific">Colletotrichum gloeosporioides</name>
    <name type="common">Anthracnose fungus</name>
    <name type="synonym">Glomerella cingulata</name>
    <dbReference type="NCBI Taxonomy" id="474922"/>
    <lineage>
        <taxon>Eukaryota</taxon>
        <taxon>Fungi</taxon>
        <taxon>Dikarya</taxon>
        <taxon>Ascomycota</taxon>
        <taxon>Pezizomycotina</taxon>
        <taxon>Sordariomycetes</taxon>
        <taxon>Hypocreomycetidae</taxon>
        <taxon>Glomerellales</taxon>
        <taxon>Glomerellaceae</taxon>
        <taxon>Colletotrichum</taxon>
        <taxon>Colletotrichum gloeosporioides species complex</taxon>
    </lineage>
</organism>
<feature type="region of interest" description="Disordered" evidence="1">
    <location>
        <begin position="81"/>
        <end position="115"/>
    </location>
</feature>
<evidence type="ECO:0000313" key="5">
    <source>
        <dbReference type="Proteomes" id="UP000613401"/>
    </source>
</evidence>
<dbReference type="InterPro" id="IPR011050">
    <property type="entry name" value="Pectin_lyase_fold/virulence"/>
</dbReference>
<dbReference type="Proteomes" id="UP000613401">
    <property type="component" value="Unassembled WGS sequence"/>
</dbReference>
<dbReference type="PANTHER" id="PTHR33928">
    <property type="entry name" value="POLYGALACTURONASE QRT3"/>
    <property type="match status" value="1"/>
</dbReference>
<comment type="caution">
    <text evidence="4">The sequence shown here is derived from an EMBL/GenBank/DDBJ whole genome shotgun (WGS) entry which is preliminary data.</text>
</comment>
<reference evidence="4" key="1">
    <citation type="journal article" date="2020" name="Phytopathology">
        <title>Genome sequence and comparative analysis of Colletotrichum gloeosporioides isolated from Liriodendron leaves.</title>
        <authorList>
            <person name="Fu F.F."/>
            <person name="Hao Z."/>
            <person name="Wang P."/>
            <person name="Lu Y."/>
            <person name="Xue L.J."/>
            <person name="Wei G."/>
            <person name="Tian Y."/>
            <person name="Baishi H."/>
            <person name="Xu H."/>
            <person name="Shi J."/>
            <person name="Cheng T."/>
            <person name="Wang G."/>
            <person name="Yi Y."/>
            <person name="Chen J."/>
        </authorList>
    </citation>
    <scope>NUCLEOTIDE SEQUENCE</scope>
    <source>
        <strain evidence="4">Lc1</strain>
    </source>
</reference>
<protein>
    <submittedName>
        <fullName evidence="4">Putative glucan endo-1 3-beta-glucosidase</fullName>
    </submittedName>
</protein>
<dbReference type="EMBL" id="WVTB01000034">
    <property type="protein sequence ID" value="KAF3806640.1"/>
    <property type="molecule type" value="Genomic_DNA"/>
</dbReference>
<dbReference type="GO" id="GO:0004650">
    <property type="term" value="F:polygalacturonase activity"/>
    <property type="evidence" value="ECO:0007669"/>
    <property type="project" value="InterPro"/>
</dbReference>
<feature type="chain" id="PRO_5034426224" evidence="2">
    <location>
        <begin position="26"/>
        <end position="1345"/>
    </location>
</feature>
<reference evidence="4" key="2">
    <citation type="submission" date="2020-03" db="EMBL/GenBank/DDBJ databases">
        <authorList>
            <person name="Fu F.-F."/>
            <person name="Chen J."/>
        </authorList>
    </citation>
    <scope>NUCLEOTIDE SEQUENCE</scope>
    <source>
        <strain evidence="4">Lc1</strain>
    </source>
</reference>
<evidence type="ECO:0000313" key="4">
    <source>
        <dbReference type="EMBL" id="KAF3806640.1"/>
    </source>
</evidence>
<feature type="signal peptide" evidence="2">
    <location>
        <begin position="1"/>
        <end position="25"/>
    </location>
</feature>
<dbReference type="InterPro" id="IPR039279">
    <property type="entry name" value="QRT3-like"/>
</dbReference>
<dbReference type="InterPro" id="IPR012334">
    <property type="entry name" value="Pectin_lyas_fold"/>
</dbReference>
<dbReference type="CDD" id="cd23668">
    <property type="entry name" value="GH55_beta13glucanase-like"/>
    <property type="match status" value="1"/>
</dbReference>
<gene>
    <name evidence="4" type="ORF">GCG54_00004272</name>
</gene>
<keyword evidence="5" id="KW-1185">Reference proteome</keyword>
<dbReference type="SUPFAM" id="SSF51126">
    <property type="entry name" value="Pectin lyase-like"/>
    <property type="match status" value="2"/>
</dbReference>
<feature type="domain" description="Rhamnogalacturonase A/B/Epimerase-like pectate lyase" evidence="3">
    <location>
        <begin position="177"/>
        <end position="445"/>
    </location>
</feature>
<accession>A0A8H4CMD8</accession>
<dbReference type="PANTHER" id="PTHR33928:SF2">
    <property type="entry name" value="PECTATE LYASE SUPERFAMILY PROTEIN DOMAIN-CONTAINING PROTEIN-RELATED"/>
    <property type="match status" value="1"/>
</dbReference>
<sequence>MLLTNHAPAHTWLWILLVLASLSFASIIPFEVSPSLVKHRSPSLDSNSLSSNTTNSELDAARKIVQEAIVEASKLNKARLDHPARNRYKLSPESSVGGSARKRRSTTRDSESVSAPPLLNITAEIAAAAALVAEADASASSGNSTKHSVQKRGTFWMQDISHRGTSPWGDDSSYTIFRNVMDYGAKGDGVTDDTAAINKAIKDGKRCGEACNGSTTKNAIVYFPPGTYLVSSPIIVYFGTQMIGDVNTIVLSPSKLRLTLQMQANDRPTIKAAASFVGLGVLSTDVYMGDGAGADGKDNEWYVNTASFYRQIRNFKIDVTSTDPNAYVCALHYQVAQATSLQFVELIAKTGTTQQGLYAENGSGGVLADITFTGGNFGICKLARDIGHLAPSSDPINIVETTDAGSQQFTAQRLTFNGCNTAVQIIWDWGWVWKGITVTDSSTGFRLVNDGGDGNVGSAAFMDTSFTNVKQAIVVAPPSSTPATGSTGLLLDNIGFSGVSQGVADTTGKTLLDGSSSVLSWVLGPIYNGTERTWSSGSSHEWMGILPLLGEKTIDGLPNLPYFDKAKPQYEGHSTGDFIHLKDYAKGDGSTDDTAGVQNAFNSAGGKIIFADAGVYLLSDTVTIPAGTKIVGETWTQFAATGSKFGDSSKPIPMLRVGNIGDVGSVEMQDLMFTTVGPTPGAILVEWNINADSQGSAGLWDCHARLGGATGTKLTPAECPALTSGAVNDDCKTAALVMHVSRGASGYFENMWLWTADHMVDDPDLVSDKNEMTMVSVYTARGLLIESTDAVWLYGTASEHAVYYQYNLFGAQNVFAGLLQTESPYYQPMPTAPSPYKAEVGVVRGDPKYDCSGTDFDGCDSSWGLLVSTSQDVYIASAGIYSWFDDYSQDCIDVHTCQKVLVNFSKNYHRVRLQQLITIGAQYSLVSDGKGILATDNLAISGHPAWSQISLFDATSAGDADIDIGDIAVDMPPCNDPNHWVTLDDLYAAMGSFPDYCVALYATQILYRMVDTTLENYTSVDNGYDSKFDSYVKYTKEMIPTQLDEFMNLEDGAGNKYFTCTFAENGRNETSQKCPFGNWINTYDEFTIYYTLDNEAGFFNELQSTYGIIPAWVKFSEKIDQVTCTGSAATCTRTKYVYEGRPLPADSITVANPKDIISQALPGFTNLRSTLASMFFQMKLGIWDGVNDEVISVLSMPVSLAQQAVESMAQVAAVGEEAAEEEKKELILTILSVVFLVIPFAGEALGPELDATILTFGRIIDLIGAGGNTALAFYDIAKEPTSAPMEILGLLMAGGLGRDSSELGKLAKARRDMTEVDLGKIGSIFKKNDDVIQNIIHKCSSPVVH</sequence>
<feature type="domain" description="Rhamnogalacturonase A/B/Epimerase-like pectate lyase" evidence="3">
    <location>
        <begin position="582"/>
        <end position="637"/>
    </location>
</feature>
<proteinExistence type="predicted"/>
<dbReference type="Gene3D" id="2.160.20.10">
    <property type="entry name" value="Single-stranded right-handed beta-helix, Pectin lyase-like"/>
    <property type="match status" value="2"/>
</dbReference>
<evidence type="ECO:0000259" key="3">
    <source>
        <dbReference type="Pfam" id="PF12708"/>
    </source>
</evidence>
<dbReference type="Pfam" id="PF12708">
    <property type="entry name" value="Pect-lyase_RHGA_epim"/>
    <property type="match status" value="2"/>
</dbReference>
<evidence type="ECO:0000256" key="2">
    <source>
        <dbReference type="SAM" id="SignalP"/>
    </source>
</evidence>
<dbReference type="GeneID" id="69011427"/>